<dbReference type="EMBL" id="FMXC01000006">
    <property type="protein sequence ID" value="SDA48493.1"/>
    <property type="molecule type" value="Genomic_DNA"/>
</dbReference>
<evidence type="ECO:0000313" key="4">
    <source>
        <dbReference type="EMBL" id="WGO86403.1"/>
    </source>
</evidence>
<reference evidence="3 5" key="1">
    <citation type="submission" date="2016-10" db="EMBL/GenBank/DDBJ databases">
        <authorList>
            <person name="Varghese N."/>
            <person name="Submissions S."/>
        </authorList>
    </citation>
    <scope>NUCLEOTIDE SEQUENCE [LARGE SCALE GENOMIC DNA]</scope>
    <source>
        <strain evidence="3 5">ATCC 43761</strain>
    </source>
</reference>
<proteinExistence type="predicted"/>
<dbReference type="GeneID" id="72686888"/>
<feature type="signal peptide" evidence="2">
    <location>
        <begin position="1"/>
        <end position="28"/>
    </location>
</feature>
<organism evidence="4 6">
    <name type="scientific">Lactobacillus kefiranofaciens</name>
    <dbReference type="NCBI Taxonomy" id="267818"/>
    <lineage>
        <taxon>Bacteria</taxon>
        <taxon>Bacillati</taxon>
        <taxon>Bacillota</taxon>
        <taxon>Bacilli</taxon>
        <taxon>Lactobacillales</taxon>
        <taxon>Lactobacillaceae</taxon>
        <taxon>Lactobacillus</taxon>
    </lineage>
</organism>
<evidence type="ECO:0000313" key="3">
    <source>
        <dbReference type="EMBL" id="SDA48493.1"/>
    </source>
</evidence>
<feature type="chain" id="PRO_5043869987" evidence="2">
    <location>
        <begin position="29"/>
        <end position="277"/>
    </location>
</feature>
<evidence type="ECO:0000256" key="1">
    <source>
        <dbReference type="SAM" id="Phobius"/>
    </source>
</evidence>
<name>A0AAX3UFU8_9LACO</name>
<protein>
    <submittedName>
        <fullName evidence="4">Uncharacterized protein</fullName>
    </submittedName>
</protein>
<evidence type="ECO:0000313" key="5">
    <source>
        <dbReference type="Proteomes" id="UP000181860"/>
    </source>
</evidence>
<dbReference type="Proteomes" id="UP001242513">
    <property type="component" value="Chromosome"/>
</dbReference>
<evidence type="ECO:0000313" key="6">
    <source>
        <dbReference type="Proteomes" id="UP001242513"/>
    </source>
</evidence>
<feature type="transmembrane region" description="Helical" evidence="1">
    <location>
        <begin position="247"/>
        <end position="267"/>
    </location>
</feature>
<keyword evidence="1" id="KW-1133">Transmembrane helix</keyword>
<reference evidence="4" key="3">
    <citation type="submission" date="2023-04" db="EMBL/GenBank/DDBJ databases">
        <authorList>
            <person name="Wang Y."/>
        </authorList>
    </citation>
    <scope>NUCLEOTIDE SEQUENCE</scope>
    <source>
        <strain evidence="4">ZW18</strain>
    </source>
</reference>
<reference evidence="4" key="2">
    <citation type="journal article" date="2022" name="Food Funct.">
        <title>Lactobacillus kefiranofaciens ZW18 from Kefir enhances the anti-tumor effect of anti-programmed cell death 1 (PD-1) immunotherapy by modulating the gut microbiota.</title>
        <authorList>
            <person name="Zhao J."/>
            <person name="Wang Y."/>
            <person name="Wang J."/>
            <person name="Lv M."/>
            <person name="Zhou C."/>
            <person name="Jia L."/>
            <person name="Geng W."/>
        </authorList>
    </citation>
    <scope>NUCLEOTIDE SEQUENCE</scope>
    <source>
        <strain evidence="4">ZW18</strain>
    </source>
</reference>
<dbReference type="AlphaFoldDB" id="A0AAX3UFU8"/>
<dbReference type="EMBL" id="CP123735">
    <property type="protein sequence ID" value="WGO86403.1"/>
    <property type="molecule type" value="Genomic_DNA"/>
</dbReference>
<keyword evidence="2" id="KW-0732">Signal</keyword>
<sequence length="277" mass="30908">MLNKKTIIKLISALPIALIAISPNIAYADNSGGEQSSSETSQSKESVSYQSAYWRCINKENGQVLQTMYADTVKVVDGVPERKMFNLGQVPKQIGDYQLAGQVTTKLEVDPSNPSGMTYIDCDYLPAHHSEADEHHIQPDKQQNIVNDAKKAYRNYHHTDKGFVAPGYYDQHNQYHPTMSLDEWRQKNKMPGTVTPGPNSKTQIAAAKNKAKKQEKNKVPGSKEKAKKAAMAKNKAEVKAQNRNANILKFVVIPLIALAIISIFIPWQKIKGKHSHK</sequence>
<keyword evidence="1" id="KW-0812">Transmembrane</keyword>
<gene>
    <name evidence="4" type="ORF">QEJ78_02735</name>
    <name evidence="3" type="ORF">SAMN02983011_00842</name>
</gene>
<evidence type="ECO:0000256" key="2">
    <source>
        <dbReference type="SAM" id="SignalP"/>
    </source>
</evidence>
<accession>A0AAX3UFU8</accession>
<keyword evidence="5" id="KW-1185">Reference proteome</keyword>
<dbReference type="Proteomes" id="UP000181860">
    <property type="component" value="Unassembled WGS sequence"/>
</dbReference>
<dbReference type="RefSeq" id="WP_013854067.1">
    <property type="nucleotide sequence ID" value="NZ_CP061341.1"/>
</dbReference>
<keyword evidence="1" id="KW-0472">Membrane</keyword>